<sequence length="269" mass="30463">MAMHWHSSHNRNTTASSTNADDNGKGLEEDAPPVSGQESASSTNTTERSNKSSLRHTKKTQETRETTAPGDLRVDAPDKTADKPNNSAEQDTEAADNSGGGELLDISNYEKRHREEGMYKLYPKDGFTSGRFVFSLVGDGFLAFQNLSPSQRKAFDSTGCLLSVQLRLYKDEESLYLYRQYFSGMSTKDFSLTYCILEVGERTTKSKWKVTNHLFLCLNCSNLEAEEQMTKKDIFVLLDMSSPPLSFQWKQEMEGKKVWQEVKTFQRLE</sequence>
<protein>
    <submittedName>
        <fullName evidence="2">Uncharacterized protein</fullName>
    </submittedName>
</protein>
<organism evidence="2">
    <name type="scientific">Ditylum brightwellii</name>
    <dbReference type="NCBI Taxonomy" id="49249"/>
    <lineage>
        <taxon>Eukaryota</taxon>
        <taxon>Sar</taxon>
        <taxon>Stramenopiles</taxon>
        <taxon>Ochrophyta</taxon>
        <taxon>Bacillariophyta</taxon>
        <taxon>Mediophyceae</taxon>
        <taxon>Lithodesmiophycidae</taxon>
        <taxon>Lithodesmiales</taxon>
        <taxon>Lithodesmiaceae</taxon>
        <taxon>Ditylum</taxon>
    </lineage>
</organism>
<evidence type="ECO:0000256" key="1">
    <source>
        <dbReference type="SAM" id="MobiDB-lite"/>
    </source>
</evidence>
<accession>A0A7S1ZLS8</accession>
<gene>
    <name evidence="2" type="ORF">DBRI1063_LOCUS17664</name>
</gene>
<name>A0A7S1ZLS8_9STRA</name>
<feature type="compositionally biased region" description="Polar residues" evidence="1">
    <location>
        <begin position="10"/>
        <end position="21"/>
    </location>
</feature>
<reference evidence="2" key="1">
    <citation type="submission" date="2021-01" db="EMBL/GenBank/DDBJ databases">
        <authorList>
            <person name="Corre E."/>
            <person name="Pelletier E."/>
            <person name="Niang G."/>
            <person name="Scheremetjew M."/>
            <person name="Finn R."/>
            <person name="Kale V."/>
            <person name="Holt S."/>
            <person name="Cochrane G."/>
            <person name="Meng A."/>
            <person name="Brown T."/>
            <person name="Cohen L."/>
        </authorList>
    </citation>
    <scope>NUCLEOTIDE SEQUENCE</scope>
    <source>
        <strain evidence="2">Pop2</strain>
    </source>
</reference>
<feature type="compositionally biased region" description="Polar residues" evidence="1">
    <location>
        <begin position="36"/>
        <end position="47"/>
    </location>
</feature>
<evidence type="ECO:0000313" key="2">
    <source>
        <dbReference type="EMBL" id="CAD9343109.1"/>
    </source>
</evidence>
<proteinExistence type="predicted"/>
<dbReference type="AlphaFoldDB" id="A0A7S1ZLS8"/>
<feature type="compositionally biased region" description="Basic and acidic residues" evidence="1">
    <location>
        <begin position="72"/>
        <end position="82"/>
    </location>
</feature>
<dbReference type="EMBL" id="HBGN01027370">
    <property type="protein sequence ID" value="CAD9343109.1"/>
    <property type="molecule type" value="Transcribed_RNA"/>
</dbReference>
<feature type="region of interest" description="Disordered" evidence="1">
    <location>
        <begin position="1"/>
        <end position="104"/>
    </location>
</feature>